<evidence type="ECO:0000313" key="2">
    <source>
        <dbReference type="Proteomes" id="UP001164020"/>
    </source>
</evidence>
<keyword evidence="2" id="KW-1185">Reference proteome</keyword>
<name>A0ABY7C5P0_9HYPH</name>
<accession>A0ABY7C5P0</accession>
<protein>
    <submittedName>
        <fullName evidence="1">Uncharacterized protein</fullName>
    </submittedName>
</protein>
<proteinExistence type="predicted"/>
<evidence type="ECO:0000313" key="1">
    <source>
        <dbReference type="EMBL" id="WAP71384.1"/>
    </source>
</evidence>
<reference evidence="1" key="1">
    <citation type="submission" date="2022-12" db="EMBL/GenBank/DDBJ databases">
        <title>Jiella pelagia sp. nov., isolated from phosphonate enriched culture of Northwest Pacific surface seawater.</title>
        <authorList>
            <person name="Shin D.Y."/>
            <person name="Hwang C.Y."/>
        </authorList>
    </citation>
    <scope>NUCLEOTIDE SEQUENCE</scope>
    <source>
        <strain evidence="1">HL-NP1</strain>
    </source>
</reference>
<dbReference type="RefSeq" id="WP_268883927.1">
    <property type="nucleotide sequence ID" value="NZ_CP114029.1"/>
</dbReference>
<dbReference type="EMBL" id="CP114029">
    <property type="protein sequence ID" value="WAP71384.1"/>
    <property type="molecule type" value="Genomic_DNA"/>
</dbReference>
<organism evidence="1 2">
    <name type="scientific">Jiella pelagia</name>
    <dbReference type="NCBI Taxonomy" id="2986949"/>
    <lineage>
        <taxon>Bacteria</taxon>
        <taxon>Pseudomonadati</taxon>
        <taxon>Pseudomonadota</taxon>
        <taxon>Alphaproteobacteria</taxon>
        <taxon>Hyphomicrobiales</taxon>
        <taxon>Aurantimonadaceae</taxon>
        <taxon>Jiella</taxon>
    </lineage>
</organism>
<dbReference type="Proteomes" id="UP001164020">
    <property type="component" value="Chromosome"/>
</dbReference>
<gene>
    <name evidence="1" type="ORF">OH818_06500</name>
</gene>
<sequence length="101" mass="10775">MDLPHADAPFVKAYPAETTEAFLDGHVSAFDFFGKDGSVRNSACGRGIMGRKEIPMARRKEPSIPDALLDQLLSGADPKTAFDPGGLLNAMMQHGRAKSTG</sequence>